<accession>A0A2N9B211</accession>
<organism evidence="2 3">
    <name type="scientific">Streptomyces chartreusis NRRL 3882</name>
    <dbReference type="NCBI Taxonomy" id="1079985"/>
    <lineage>
        <taxon>Bacteria</taxon>
        <taxon>Bacillati</taxon>
        <taxon>Actinomycetota</taxon>
        <taxon>Actinomycetes</taxon>
        <taxon>Kitasatosporales</taxon>
        <taxon>Streptomycetaceae</taxon>
        <taxon>Streptomyces</taxon>
    </lineage>
</organism>
<dbReference type="Pfam" id="PF02585">
    <property type="entry name" value="PIG-L"/>
    <property type="match status" value="1"/>
</dbReference>
<evidence type="ECO:0000313" key="2">
    <source>
        <dbReference type="EMBL" id="SOR77383.1"/>
    </source>
</evidence>
<sequence>MPCNISWWDNAITLDMALYGWGMLAEPPKDEEILGPLPRSFSRAAVIAAHPDDAEYSFGATVSRLASEGVGITYIVCTDGSQGGEDPEVPDAQLTETRYTEQRAAAKHLGVDEVVFLGFRDGSLTNDIALRRALTREIRRHRPELVLTHQPLRSLVFPIGASHPDHLAAGEAALSAVYPDARNPRAYPELLAEGLAPHVVDEVWVPGHEHTDLFVDVGTHAQRKVEAILCHRSQFAASADPRADLAWVTDRMRTNGTAAGCARAEAFKRIVTGSHAAPGPQVAPRP</sequence>
<dbReference type="InterPro" id="IPR024078">
    <property type="entry name" value="LmbE-like_dom_sf"/>
</dbReference>
<dbReference type="SUPFAM" id="SSF102588">
    <property type="entry name" value="LmbE-like"/>
    <property type="match status" value="1"/>
</dbReference>
<dbReference type="Gene3D" id="3.40.50.10320">
    <property type="entry name" value="LmbE-like"/>
    <property type="match status" value="1"/>
</dbReference>
<proteinExistence type="predicted"/>
<dbReference type="AlphaFoldDB" id="A0A2N9B211"/>
<dbReference type="GO" id="GO:0016811">
    <property type="term" value="F:hydrolase activity, acting on carbon-nitrogen (but not peptide) bonds, in linear amides"/>
    <property type="evidence" value="ECO:0007669"/>
    <property type="project" value="TreeGrafter"/>
</dbReference>
<keyword evidence="3" id="KW-1185">Reference proteome</keyword>
<dbReference type="GO" id="GO:0016137">
    <property type="term" value="P:glycoside metabolic process"/>
    <property type="evidence" value="ECO:0007669"/>
    <property type="project" value="UniProtKB-ARBA"/>
</dbReference>
<dbReference type="Proteomes" id="UP000235464">
    <property type="component" value="Chromosome I"/>
</dbReference>
<keyword evidence="1" id="KW-0862">Zinc</keyword>
<protein>
    <submittedName>
        <fullName evidence="2">Bacillithiol biosynthesis deacetylase BshB1</fullName>
    </submittedName>
</protein>
<dbReference type="PANTHER" id="PTHR12993">
    <property type="entry name" value="N-ACETYLGLUCOSAMINYL-PHOSPHATIDYLINOSITOL DE-N-ACETYLASE-RELATED"/>
    <property type="match status" value="1"/>
</dbReference>
<dbReference type="PANTHER" id="PTHR12993:SF28">
    <property type="entry name" value="LMBE FAMILY PROTEIN"/>
    <property type="match status" value="1"/>
</dbReference>
<dbReference type="InterPro" id="IPR003737">
    <property type="entry name" value="GlcNAc_PI_deacetylase-related"/>
</dbReference>
<dbReference type="EMBL" id="LT963352">
    <property type="protein sequence ID" value="SOR77383.1"/>
    <property type="molecule type" value="Genomic_DNA"/>
</dbReference>
<evidence type="ECO:0000256" key="1">
    <source>
        <dbReference type="ARBA" id="ARBA00022833"/>
    </source>
</evidence>
<evidence type="ECO:0000313" key="3">
    <source>
        <dbReference type="Proteomes" id="UP000235464"/>
    </source>
</evidence>
<name>A0A2N9B211_STRCX</name>
<gene>
    <name evidence="2" type="ORF">SCNRRL3882_0855</name>
</gene>
<reference evidence="3" key="1">
    <citation type="submission" date="2017-11" db="EMBL/GenBank/DDBJ databases">
        <authorList>
            <person name="Wibberg D."/>
        </authorList>
    </citation>
    <scope>NUCLEOTIDE SEQUENCE [LARGE SCALE GENOMIC DNA]</scope>
</reference>